<feature type="compositionally biased region" description="Polar residues" evidence="3">
    <location>
        <begin position="1"/>
        <end position="22"/>
    </location>
</feature>
<keyword evidence="2" id="KW-0963">Cytoplasm</keyword>
<comment type="subunit">
    <text evidence="2">Component of a cohesin-like complex composed of ScpA, ScpB and the Smc homodimer, in which ScpA and ScpB bind to the head domain of Smc. The presence of the three proteins is required for the association of the complex with DNA.</text>
</comment>
<keyword evidence="2" id="KW-0159">Chromosome partition</keyword>
<dbReference type="RefSeq" id="WP_129470027.1">
    <property type="nucleotide sequence ID" value="NZ_SAWZ01000002.1"/>
</dbReference>
<evidence type="ECO:0000256" key="1">
    <source>
        <dbReference type="ARBA" id="ARBA00044777"/>
    </source>
</evidence>
<keyword evidence="2" id="KW-0132">Cell division</keyword>
<feature type="region of interest" description="Disordered" evidence="3">
    <location>
        <begin position="1"/>
        <end position="23"/>
    </location>
</feature>
<proteinExistence type="inferred from homology"/>
<dbReference type="HAMAP" id="MF_01805">
    <property type="entry name" value="ScpA"/>
    <property type="match status" value="1"/>
</dbReference>
<dbReference type="Pfam" id="PF02616">
    <property type="entry name" value="SMC_ScpA"/>
    <property type="match status" value="1"/>
</dbReference>
<accession>A0A4Q1JYU2</accession>
<dbReference type="Proteomes" id="UP000289784">
    <property type="component" value="Unassembled WGS sequence"/>
</dbReference>
<dbReference type="EMBL" id="SAWZ01000002">
    <property type="protein sequence ID" value="RXR07212.1"/>
    <property type="molecule type" value="Genomic_DNA"/>
</dbReference>
<dbReference type="PANTHER" id="PTHR33969">
    <property type="entry name" value="SEGREGATION AND CONDENSATION PROTEIN A"/>
    <property type="match status" value="1"/>
</dbReference>
<dbReference type="GO" id="GO:0005737">
    <property type="term" value="C:cytoplasm"/>
    <property type="evidence" value="ECO:0007669"/>
    <property type="project" value="UniProtKB-SubCell"/>
</dbReference>
<evidence type="ECO:0000256" key="2">
    <source>
        <dbReference type="HAMAP-Rule" id="MF_01805"/>
    </source>
</evidence>
<evidence type="ECO:0000313" key="4">
    <source>
        <dbReference type="EMBL" id="RXR07212.1"/>
    </source>
</evidence>
<dbReference type="Gene3D" id="6.10.250.2410">
    <property type="match status" value="1"/>
</dbReference>
<evidence type="ECO:0000256" key="3">
    <source>
        <dbReference type="SAM" id="MobiDB-lite"/>
    </source>
</evidence>
<dbReference type="PANTHER" id="PTHR33969:SF2">
    <property type="entry name" value="SEGREGATION AND CONDENSATION PROTEIN A"/>
    <property type="match status" value="1"/>
</dbReference>
<reference evidence="4 5" key="1">
    <citation type="submission" date="2019-01" db="EMBL/GenBank/DDBJ databases">
        <title>Pseudoxanthomonas composti sp. nov., isolated from compost.</title>
        <authorList>
            <person name="Yang G."/>
        </authorList>
    </citation>
    <scope>NUCLEOTIDE SEQUENCE [LARGE SCALE GENOMIC DNA]</scope>
    <source>
        <strain evidence="4 5">GSS15</strain>
    </source>
</reference>
<organism evidence="4 5">
    <name type="scientific">Pseudoxanthomonas composti</name>
    <dbReference type="NCBI Taxonomy" id="2137479"/>
    <lineage>
        <taxon>Bacteria</taxon>
        <taxon>Pseudomonadati</taxon>
        <taxon>Pseudomonadota</taxon>
        <taxon>Gammaproteobacteria</taxon>
        <taxon>Lysobacterales</taxon>
        <taxon>Lysobacteraceae</taxon>
        <taxon>Pseudoxanthomonas</taxon>
    </lineage>
</organism>
<dbReference type="GO" id="GO:0007059">
    <property type="term" value="P:chromosome segregation"/>
    <property type="evidence" value="ECO:0007669"/>
    <property type="project" value="UniProtKB-UniRule"/>
</dbReference>
<comment type="caution">
    <text evidence="4">The sequence shown here is derived from an EMBL/GenBank/DDBJ whole genome shotgun (WGS) entry which is preliminary data.</text>
</comment>
<dbReference type="GO" id="GO:0051301">
    <property type="term" value="P:cell division"/>
    <property type="evidence" value="ECO:0007669"/>
    <property type="project" value="UniProtKB-KW"/>
</dbReference>
<comment type="subcellular location">
    <subcellularLocation>
        <location evidence="2">Cytoplasm</location>
    </subcellularLocation>
    <text evidence="2">Associated with two foci at the outer edges of the nucleoid region in young cells, and at four foci within both cell halves in older cells.</text>
</comment>
<gene>
    <name evidence="2" type="primary">scpA</name>
    <name evidence="4" type="ORF">EPA99_04640</name>
</gene>
<keyword evidence="2" id="KW-0131">Cell cycle</keyword>
<dbReference type="InterPro" id="IPR003768">
    <property type="entry name" value="ScpA"/>
</dbReference>
<comment type="function">
    <text evidence="2">Participates in chromosomal partition during cell division. May act via the formation of a condensin-like complex containing Smc and ScpB that pull DNA away from mid-cell into both cell halves.</text>
</comment>
<protein>
    <recommendedName>
        <fullName evidence="1 2">Segregation and condensation protein A</fullName>
    </recommendedName>
</protein>
<keyword evidence="5" id="KW-1185">Reference proteome</keyword>
<comment type="similarity">
    <text evidence="2">Belongs to the ScpA family.</text>
</comment>
<name>A0A4Q1JYU2_9GAMM</name>
<dbReference type="AlphaFoldDB" id="A0A4Q1JYU2"/>
<dbReference type="OrthoDB" id="9811016at2"/>
<sequence length="303" mass="34010">MSSDLAQDANPQTRPDAPQQQEMPLATVHGQPVLEVPRDLYIPPDALEVILEAFEGPLDLLLYLIRRQNLDILDIPVAEITRQYVDYIGVMQELRFELAAEYLVMAAILAEIKSRMLLPRPPVEEGEEGDPRADLVRRLQEYERFKQAAEDIDALPRQDRDTAVAAAHVPERVAVKVPPPVELKEMLLALRDVLKRAELFSGHAIKREALSVRQRMGEVLGRLDDGLFHRFESMFSAEEGKLGVLVTFLAMLELAKEQLLDIVQEAPLAPIYVKSLALNNTNEPLQFNSEFDDSDAANDDAAV</sequence>
<dbReference type="GO" id="GO:0006260">
    <property type="term" value="P:DNA replication"/>
    <property type="evidence" value="ECO:0007669"/>
    <property type="project" value="UniProtKB-UniRule"/>
</dbReference>
<evidence type="ECO:0000313" key="5">
    <source>
        <dbReference type="Proteomes" id="UP000289784"/>
    </source>
</evidence>